<gene>
    <name evidence="2" type="ORF">GCM10010468_65160</name>
</gene>
<dbReference type="RefSeq" id="WP_344835925.1">
    <property type="nucleotide sequence ID" value="NZ_BAAAUV010000024.1"/>
</dbReference>
<evidence type="ECO:0000313" key="2">
    <source>
        <dbReference type="EMBL" id="GAA3232928.1"/>
    </source>
</evidence>
<dbReference type="EMBL" id="BAAAUV010000024">
    <property type="protein sequence ID" value="GAA3232928.1"/>
    <property type="molecule type" value="Genomic_DNA"/>
</dbReference>
<evidence type="ECO:0008006" key="4">
    <source>
        <dbReference type="Google" id="ProtNLM"/>
    </source>
</evidence>
<reference evidence="3" key="1">
    <citation type="journal article" date="2019" name="Int. J. Syst. Evol. Microbiol.">
        <title>The Global Catalogue of Microorganisms (GCM) 10K type strain sequencing project: providing services to taxonomists for standard genome sequencing and annotation.</title>
        <authorList>
            <consortium name="The Broad Institute Genomics Platform"/>
            <consortium name="The Broad Institute Genome Sequencing Center for Infectious Disease"/>
            <person name="Wu L."/>
            <person name="Ma J."/>
        </authorList>
    </citation>
    <scope>NUCLEOTIDE SEQUENCE [LARGE SCALE GENOMIC DNA]</scope>
    <source>
        <strain evidence="3">JCM 9377</strain>
    </source>
</reference>
<keyword evidence="3" id="KW-1185">Reference proteome</keyword>
<dbReference type="Proteomes" id="UP001501237">
    <property type="component" value="Unassembled WGS sequence"/>
</dbReference>
<feature type="region of interest" description="Disordered" evidence="1">
    <location>
        <begin position="1"/>
        <end position="20"/>
    </location>
</feature>
<protein>
    <recommendedName>
        <fullName evidence="4">ATP/GTP-binding protein</fullName>
    </recommendedName>
</protein>
<sequence length="96" mass="10721">MSPRKNRRDGDGGKAVGGAWSYGVQGTEQATDGDWHVRTILASAAVKTYRCPGCDQTIPPGTAHLVAWPADRGGEDFRRHWHRPCWNARLRRGPRR</sequence>
<evidence type="ECO:0000256" key="1">
    <source>
        <dbReference type="SAM" id="MobiDB-lite"/>
    </source>
</evidence>
<evidence type="ECO:0000313" key="3">
    <source>
        <dbReference type="Proteomes" id="UP001501237"/>
    </source>
</evidence>
<name>A0ABP6QKF0_9ACTN</name>
<proteinExistence type="predicted"/>
<organism evidence="2 3">
    <name type="scientific">Actinocorallia longicatena</name>
    <dbReference type="NCBI Taxonomy" id="111803"/>
    <lineage>
        <taxon>Bacteria</taxon>
        <taxon>Bacillati</taxon>
        <taxon>Actinomycetota</taxon>
        <taxon>Actinomycetes</taxon>
        <taxon>Streptosporangiales</taxon>
        <taxon>Thermomonosporaceae</taxon>
        <taxon>Actinocorallia</taxon>
    </lineage>
</organism>
<accession>A0ABP6QKF0</accession>
<comment type="caution">
    <text evidence="2">The sequence shown here is derived from an EMBL/GenBank/DDBJ whole genome shotgun (WGS) entry which is preliminary data.</text>
</comment>